<dbReference type="InterPro" id="IPR002123">
    <property type="entry name" value="Plipid/glycerol_acylTrfase"/>
</dbReference>
<organism evidence="2">
    <name type="scientific">bioreactor metagenome</name>
    <dbReference type="NCBI Taxonomy" id="1076179"/>
    <lineage>
        <taxon>unclassified sequences</taxon>
        <taxon>metagenomes</taxon>
        <taxon>ecological metagenomes</taxon>
    </lineage>
</organism>
<protein>
    <recommendedName>
        <fullName evidence="1">Phospholipid/glycerol acyltransferase domain-containing protein</fullName>
    </recommendedName>
</protein>
<dbReference type="SMART" id="SM00563">
    <property type="entry name" value="PlsC"/>
    <property type="match status" value="1"/>
</dbReference>
<reference evidence="2" key="1">
    <citation type="submission" date="2019-08" db="EMBL/GenBank/DDBJ databases">
        <authorList>
            <person name="Kucharzyk K."/>
            <person name="Murdoch R.W."/>
            <person name="Higgins S."/>
            <person name="Loffler F."/>
        </authorList>
    </citation>
    <scope>NUCLEOTIDE SEQUENCE</scope>
</reference>
<proteinExistence type="predicted"/>
<evidence type="ECO:0000313" key="2">
    <source>
        <dbReference type="EMBL" id="MPM44145.1"/>
    </source>
</evidence>
<comment type="caution">
    <text evidence="2">The sequence shown here is derived from an EMBL/GenBank/DDBJ whole genome shotgun (WGS) entry which is preliminary data.</text>
</comment>
<sequence length="270" mass="31356">MTDHVKYIDIRKILAASGSKMLGSLPDFITRIIARIICEEEMNRIMNKYSDKIGNEFLPEVIKELEIKVEITGIENLPENGRCFFVANHPFGILDGLILTRIITRKYGSVKAIANEAFLYVPQLRPFIAAVNVFNGSSRDYLQALEEVYRQDVPISHFPSGEVSRRYHRKFQDCDWQKSFITKSISSQRDVVPIRFEGRNSNLFFFIYIFRNLFGIKANIELILLPGELFRKKGQTIRVTIGKPIPWQTFDRTHSHFEWAQIVKTIVYSM</sequence>
<dbReference type="GO" id="GO:0016746">
    <property type="term" value="F:acyltransferase activity"/>
    <property type="evidence" value="ECO:0007669"/>
    <property type="project" value="InterPro"/>
</dbReference>
<name>A0A644ZTC5_9ZZZZ</name>
<dbReference type="SUPFAM" id="SSF69593">
    <property type="entry name" value="Glycerol-3-phosphate (1)-acyltransferase"/>
    <property type="match status" value="1"/>
</dbReference>
<dbReference type="Pfam" id="PF19576">
    <property type="entry name" value="Acyltransf_2"/>
    <property type="match status" value="1"/>
</dbReference>
<dbReference type="AlphaFoldDB" id="A0A644ZTC5"/>
<dbReference type="InterPro" id="IPR045746">
    <property type="entry name" value="ACT14924-like_Acyltransf_dom"/>
</dbReference>
<feature type="domain" description="Phospholipid/glycerol acyltransferase" evidence="1">
    <location>
        <begin position="83"/>
        <end position="199"/>
    </location>
</feature>
<accession>A0A644ZTC5</accession>
<evidence type="ECO:0000259" key="1">
    <source>
        <dbReference type="SMART" id="SM00563"/>
    </source>
</evidence>
<gene>
    <name evidence="2" type="ORF">SDC9_90823</name>
</gene>
<dbReference type="EMBL" id="VSSQ01010367">
    <property type="protein sequence ID" value="MPM44145.1"/>
    <property type="molecule type" value="Genomic_DNA"/>
</dbReference>